<dbReference type="GO" id="GO:0016740">
    <property type="term" value="F:transferase activity"/>
    <property type="evidence" value="ECO:0007669"/>
    <property type="project" value="UniProtKB-KW"/>
</dbReference>
<comment type="similarity">
    <text evidence="3">Belongs to the class-II pyridoxal-phosphate-dependent aminotransferase family. BioF subfamily.</text>
</comment>
<gene>
    <name evidence="8" type="ORF">MARIT_0017</name>
</gene>
<evidence type="ECO:0000256" key="3">
    <source>
        <dbReference type="ARBA" id="ARBA00010008"/>
    </source>
</evidence>
<evidence type="ECO:0000256" key="1">
    <source>
        <dbReference type="ARBA" id="ARBA00001933"/>
    </source>
</evidence>
<dbReference type="PROSITE" id="PS00599">
    <property type="entry name" value="AA_TRANSFER_CLASS_2"/>
    <property type="match status" value="1"/>
</dbReference>
<keyword evidence="4" id="KW-0808">Transferase</keyword>
<evidence type="ECO:0000313" key="8">
    <source>
        <dbReference type="EMBL" id="SFZ79938.1"/>
    </source>
</evidence>
<dbReference type="Gene3D" id="3.40.640.10">
    <property type="entry name" value="Type I PLP-dependent aspartate aminotransferase-like (Major domain)"/>
    <property type="match status" value="1"/>
</dbReference>
<dbReference type="AlphaFoldDB" id="A0A2H1E5B5"/>
<comment type="pathway">
    <text evidence="2">Lipid metabolism.</text>
</comment>
<feature type="domain" description="Aminotransferase class I/classII large" evidence="7">
    <location>
        <begin position="28"/>
        <end position="379"/>
    </location>
</feature>
<dbReference type="GO" id="GO:0009102">
    <property type="term" value="P:biotin biosynthetic process"/>
    <property type="evidence" value="ECO:0007669"/>
    <property type="project" value="TreeGrafter"/>
</dbReference>
<evidence type="ECO:0000256" key="6">
    <source>
        <dbReference type="RuleBase" id="RU003693"/>
    </source>
</evidence>
<dbReference type="GeneID" id="47721631"/>
<dbReference type="STRING" id="1349785.GCA_000509405_00933"/>
<dbReference type="OrthoDB" id="9807157at2"/>
<dbReference type="KEGG" id="tmar:MARIT_0017"/>
<dbReference type="InterPro" id="IPR015424">
    <property type="entry name" value="PyrdxlP-dep_Trfase"/>
</dbReference>
<evidence type="ECO:0000256" key="4">
    <source>
        <dbReference type="ARBA" id="ARBA00022679"/>
    </source>
</evidence>
<dbReference type="Proteomes" id="UP000231564">
    <property type="component" value="Chromosome MARIT"/>
</dbReference>
<evidence type="ECO:0000259" key="7">
    <source>
        <dbReference type="Pfam" id="PF00155"/>
    </source>
</evidence>
<dbReference type="PANTHER" id="PTHR13693">
    <property type="entry name" value="CLASS II AMINOTRANSFERASE/8-AMINO-7-OXONONANOATE SYNTHASE"/>
    <property type="match status" value="1"/>
</dbReference>
<dbReference type="InterPro" id="IPR001917">
    <property type="entry name" value="Aminotrans_II_pyridoxalP_BS"/>
</dbReference>
<evidence type="ECO:0000313" key="9">
    <source>
        <dbReference type="Proteomes" id="UP000231564"/>
    </source>
</evidence>
<accession>A0A2H1E5B5</accession>
<dbReference type="EMBL" id="LT634361">
    <property type="protein sequence ID" value="SFZ79938.1"/>
    <property type="molecule type" value="Genomic_DNA"/>
</dbReference>
<dbReference type="RefSeq" id="WP_024741759.1">
    <property type="nucleotide sequence ID" value="NZ_BAUG01000035.1"/>
</dbReference>
<dbReference type="InterPro" id="IPR050087">
    <property type="entry name" value="AON_synthase_class-II"/>
</dbReference>
<evidence type="ECO:0000256" key="2">
    <source>
        <dbReference type="ARBA" id="ARBA00005189"/>
    </source>
</evidence>
<name>A0A2H1E5B5_9FLAO</name>
<dbReference type="InterPro" id="IPR015421">
    <property type="entry name" value="PyrdxlP-dep_Trfase_major"/>
</dbReference>
<organism evidence="8 9">
    <name type="scientific">Tenacibaculum maritimum NCIMB 2154</name>
    <dbReference type="NCBI Taxonomy" id="1349785"/>
    <lineage>
        <taxon>Bacteria</taxon>
        <taxon>Pseudomonadati</taxon>
        <taxon>Bacteroidota</taxon>
        <taxon>Flavobacteriia</taxon>
        <taxon>Flavobacteriales</taxon>
        <taxon>Flavobacteriaceae</taxon>
        <taxon>Tenacibaculum</taxon>
    </lineage>
</organism>
<dbReference type="GO" id="GO:0030170">
    <property type="term" value="F:pyridoxal phosphate binding"/>
    <property type="evidence" value="ECO:0007669"/>
    <property type="project" value="InterPro"/>
</dbReference>
<dbReference type="SUPFAM" id="SSF53383">
    <property type="entry name" value="PLP-dependent transferases"/>
    <property type="match status" value="1"/>
</dbReference>
<evidence type="ECO:0000256" key="5">
    <source>
        <dbReference type="ARBA" id="ARBA00022898"/>
    </source>
</evidence>
<keyword evidence="5 6" id="KW-0663">Pyridoxal phosphate</keyword>
<protein>
    <submittedName>
        <fullName evidence="8">8-amino-7-oxononanoate synthase</fullName>
    </submittedName>
</protein>
<dbReference type="PANTHER" id="PTHR13693:SF77">
    <property type="entry name" value="8-AMINO-7-OXONONANOATE SYNTHASE"/>
    <property type="match status" value="1"/>
</dbReference>
<comment type="cofactor">
    <cofactor evidence="1 6">
        <name>pyridoxal 5'-phosphate</name>
        <dbReference type="ChEBI" id="CHEBI:597326"/>
    </cofactor>
</comment>
<dbReference type="Pfam" id="PF00155">
    <property type="entry name" value="Aminotran_1_2"/>
    <property type="match status" value="1"/>
</dbReference>
<dbReference type="Gene3D" id="3.90.1150.10">
    <property type="entry name" value="Aspartate Aminotransferase, domain 1"/>
    <property type="match status" value="1"/>
</dbReference>
<reference evidence="8 9" key="1">
    <citation type="submission" date="2016-11" db="EMBL/GenBank/DDBJ databases">
        <authorList>
            <person name="Jaros S."/>
            <person name="Januszkiewicz K."/>
            <person name="Wedrychowicz H."/>
        </authorList>
    </citation>
    <scope>NUCLEOTIDE SEQUENCE [LARGE SCALE GENOMIC DNA]</scope>
    <source>
        <strain evidence="8">NCIMB 2154T</strain>
    </source>
</reference>
<proteinExistence type="inferred from homology"/>
<sequence length="387" mass="43570">MKFPKKLQQKLLVRKEHQALRFLSKHNNLIDFSSNDYLGFAKSEYIFHQTHQLLIDKNTKNNGATGSRLLSGNHSFYESVESYLCDFHNAESSLIFNSGYDANIGFFSSIPQRGDIILYDELIHASIRDGIRLSNAKSYKFKHNDLKDLENKITSFSSVLKEGEKEIYVVTEAVFSMDGDLPNLTKMTALCNKNNVHLIVDEAHSLGVFGNNGCGLVQALNLEKDIFARIITFGKALGCHGAVIVGCKKLKQYLINFARSFIYTTGLSPHSLATIFIAYKELNSKNGLKKQALLKNNIAHFKEEVNRFAPAFTFIQSTSAIQCCIIPGNEKVKEIAKNIALKGYHVKPILSPTVRTKQERLRFCLHSYNSKEEITDVLEILTTFASV</sequence>
<dbReference type="InterPro" id="IPR015422">
    <property type="entry name" value="PyrdxlP-dep_Trfase_small"/>
</dbReference>
<keyword evidence="9" id="KW-1185">Reference proteome</keyword>
<dbReference type="InterPro" id="IPR004839">
    <property type="entry name" value="Aminotransferase_I/II_large"/>
</dbReference>